<name>M1DXN4_SOLTU</name>
<dbReference type="EnsemblPlants" id="PGSC0003DMT400096077">
    <property type="protein sequence ID" value="PGSC0003DMT400096077"/>
    <property type="gene ID" value="PGSC0003DMG400045648"/>
</dbReference>
<dbReference type="Gramene" id="PGSC0003DMT400096077">
    <property type="protein sequence ID" value="PGSC0003DMT400096077"/>
    <property type="gene ID" value="PGSC0003DMG400045648"/>
</dbReference>
<protein>
    <submittedName>
        <fullName evidence="1">Uncharacterized protein</fullName>
    </submittedName>
</protein>
<dbReference type="InParanoid" id="M1DXN4"/>
<reference evidence="2" key="1">
    <citation type="journal article" date="2011" name="Nature">
        <title>Genome sequence and analysis of the tuber crop potato.</title>
        <authorList>
            <consortium name="The Potato Genome Sequencing Consortium"/>
        </authorList>
    </citation>
    <scope>NUCLEOTIDE SEQUENCE [LARGE SCALE GENOMIC DNA]</scope>
    <source>
        <strain evidence="2">cv. DM1-3 516 R44</strain>
    </source>
</reference>
<dbReference type="AlphaFoldDB" id="M1DXN4"/>
<reference evidence="1" key="2">
    <citation type="submission" date="2015-06" db="UniProtKB">
        <authorList>
            <consortium name="EnsemblPlants"/>
        </authorList>
    </citation>
    <scope>IDENTIFICATION</scope>
    <source>
        <strain evidence="1">DM1-3 516 R44</strain>
    </source>
</reference>
<accession>M1DXN4</accession>
<organism evidence="1 2">
    <name type="scientific">Solanum tuberosum</name>
    <name type="common">Potato</name>
    <dbReference type="NCBI Taxonomy" id="4113"/>
    <lineage>
        <taxon>Eukaryota</taxon>
        <taxon>Viridiplantae</taxon>
        <taxon>Streptophyta</taxon>
        <taxon>Embryophyta</taxon>
        <taxon>Tracheophyta</taxon>
        <taxon>Spermatophyta</taxon>
        <taxon>Magnoliopsida</taxon>
        <taxon>eudicotyledons</taxon>
        <taxon>Gunneridae</taxon>
        <taxon>Pentapetalae</taxon>
        <taxon>asterids</taxon>
        <taxon>lamiids</taxon>
        <taxon>Solanales</taxon>
        <taxon>Solanaceae</taxon>
        <taxon>Solanoideae</taxon>
        <taxon>Solaneae</taxon>
        <taxon>Solanum</taxon>
    </lineage>
</organism>
<keyword evidence="2" id="KW-1185">Reference proteome</keyword>
<dbReference type="HOGENOM" id="CLU_2227965_0_0_1"/>
<evidence type="ECO:0000313" key="1">
    <source>
        <dbReference type="EnsemblPlants" id="PGSC0003DMT400096077"/>
    </source>
</evidence>
<dbReference type="PaxDb" id="4113-PGSC0003DMT400096077"/>
<proteinExistence type="predicted"/>
<sequence length="106" mass="12384">MLYLMIDSVTFDEKLDVVKSTRRLVEWLFFRPLFGPLNLYALELSAGLSLFTEIYRRHAEWFPPSPTCCSFRANSFGELDLARPRNSAIRPLVWRVCLKLFCCAFV</sequence>
<evidence type="ECO:0000313" key="2">
    <source>
        <dbReference type="Proteomes" id="UP000011115"/>
    </source>
</evidence>
<dbReference type="Proteomes" id="UP000011115">
    <property type="component" value="Unassembled WGS sequence"/>
</dbReference>